<accession>A0A371J9L1</accession>
<dbReference type="EMBL" id="NOJY02000002">
    <property type="protein sequence ID" value="RDY29462.1"/>
    <property type="molecule type" value="Genomic_DNA"/>
</dbReference>
<organism evidence="3 4">
    <name type="scientific">Romboutsia weinsteinii</name>
    <dbReference type="NCBI Taxonomy" id="2020949"/>
    <lineage>
        <taxon>Bacteria</taxon>
        <taxon>Bacillati</taxon>
        <taxon>Bacillota</taxon>
        <taxon>Clostridia</taxon>
        <taxon>Peptostreptococcales</taxon>
        <taxon>Peptostreptococcaceae</taxon>
        <taxon>Romboutsia</taxon>
    </lineage>
</organism>
<dbReference type="AlphaFoldDB" id="A0A371J9L1"/>
<feature type="transmembrane region" description="Helical" evidence="2">
    <location>
        <begin position="28"/>
        <end position="47"/>
    </location>
</feature>
<proteinExistence type="predicted"/>
<gene>
    <name evidence="3" type="ORF">CHL78_001810</name>
</gene>
<sequence>MSLAICFPITFAIMIINATLGVSVGIGYYLTMASLSTVCLVIGLVLFNSKKIFASKNKVVNKNNSKPATKQNKPKSVGHRRKIS</sequence>
<protein>
    <submittedName>
        <fullName evidence="3">Uncharacterized protein</fullName>
    </submittedName>
</protein>
<feature type="compositionally biased region" description="Basic residues" evidence="1">
    <location>
        <begin position="72"/>
        <end position="84"/>
    </location>
</feature>
<reference evidence="3 4" key="1">
    <citation type="journal article" date="2017" name="Genome Announc.">
        <title>Draft Genome Sequence of Romboutsia weinsteinii sp. nov. Strain CCRI-19649(T) Isolated from Surface Water.</title>
        <authorList>
            <person name="Maheux A.F."/>
            <person name="Boudreau D.K."/>
            <person name="Berube E."/>
            <person name="Boissinot M."/>
            <person name="Cantin P."/>
            <person name="Raymond F."/>
            <person name="Corbeil J."/>
            <person name="Omar R.F."/>
            <person name="Bergeron M.G."/>
        </authorList>
    </citation>
    <scope>NUCLEOTIDE SEQUENCE [LARGE SCALE GENOMIC DNA]</scope>
    <source>
        <strain evidence="3 4">CCRI-19649</strain>
    </source>
</reference>
<dbReference type="OrthoDB" id="1756529at2"/>
<evidence type="ECO:0000313" key="4">
    <source>
        <dbReference type="Proteomes" id="UP000215694"/>
    </source>
</evidence>
<evidence type="ECO:0000313" key="3">
    <source>
        <dbReference type="EMBL" id="RDY29462.1"/>
    </source>
</evidence>
<evidence type="ECO:0000256" key="2">
    <source>
        <dbReference type="SAM" id="Phobius"/>
    </source>
</evidence>
<dbReference type="RefSeq" id="WP_094369206.1">
    <property type="nucleotide sequence ID" value="NZ_NOJY02000002.1"/>
</dbReference>
<keyword evidence="2" id="KW-1133">Transmembrane helix</keyword>
<keyword evidence="2" id="KW-0472">Membrane</keyword>
<feature type="region of interest" description="Disordered" evidence="1">
    <location>
        <begin position="63"/>
        <end position="84"/>
    </location>
</feature>
<keyword evidence="2" id="KW-0812">Transmembrane</keyword>
<comment type="caution">
    <text evidence="3">The sequence shown here is derived from an EMBL/GenBank/DDBJ whole genome shotgun (WGS) entry which is preliminary data.</text>
</comment>
<keyword evidence="4" id="KW-1185">Reference proteome</keyword>
<name>A0A371J9L1_9FIRM</name>
<evidence type="ECO:0000256" key="1">
    <source>
        <dbReference type="SAM" id="MobiDB-lite"/>
    </source>
</evidence>
<dbReference type="Proteomes" id="UP000215694">
    <property type="component" value="Unassembled WGS sequence"/>
</dbReference>